<dbReference type="PANTHER" id="PTHR42801">
    <property type="entry name" value="THIOREDOXIN-DEPENDENT PEROXIDE REDUCTASE"/>
    <property type="match status" value="1"/>
</dbReference>
<evidence type="ECO:0000256" key="8">
    <source>
        <dbReference type="ARBA" id="ARBA00023284"/>
    </source>
</evidence>
<evidence type="ECO:0000259" key="14">
    <source>
        <dbReference type="PROSITE" id="PS51352"/>
    </source>
</evidence>
<dbReference type="GO" id="GO:0008379">
    <property type="term" value="F:thioredoxin peroxidase activity"/>
    <property type="evidence" value="ECO:0007669"/>
    <property type="project" value="TreeGrafter"/>
</dbReference>
<keyword evidence="5" id="KW-0049">Antioxidant</keyword>
<dbReference type="NCBIfam" id="NF006960">
    <property type="entry name" value="PRK09437.1"/>
    <property type="match status" value="1"/>
</dbReference>
<dbReference type="Pfam" id="PF00578">
    <property type="entry name" value="AhpC-TSA"/>
    <property type="match status" value="1"/>
</dbReference>
<proteinExistence type="inferred from homology"/>
<feature type="active site" description="Cysteine sulfenic acid (-SOH) intermediate; for peroxidase activity" evidence="13">
    <location>
        <position position="46"/>
    </location>
</feature>
<feature type="domain" description="Thioredoxin" evidence="14">
    <location>
        <begin position="4"/>
        <end position="153"/>
    </location>
</feature>
<comment type="function">
    <text evidence="1">Thiol-specific peroxidase that catalyzes the reduction of hydrogen peroxide and organic hydroperoxides to water and alcohols, respectively. Plays a role in cell protection against oxidative stress by detoxifying peroxides and as sensor of hydrogen peroxide-mediated signaling events.</text>
</comment>
<evidence type="ECO:0000256" key="12">
    <source>
        <dbReference type="ARBA" id="ARBA00049091"/>
    </source>
</evidence>
<dbReference type="PROSITE" id="PS51352">
    <property type="entry name" value="THIOREDOXIN_2"/>
    <property type="match status" value="1"/>
</dbReference>
<dbReference type="Gene3D" id="3.40.30.10">
    <property type="entry name" value="Glutaredoxin"/>
    <property type="match status" value="1"/>
</dbReference>
<dbReference type="AlphaFoldDB" id="A0A9D1YY00"/>
<dbReference type="CDD" id="cd03017">
    <property type="entry name" value="PRX_BCP"/>
    <property type="match status" value="1"/>
</dbReference>
<evidence type="ECO:0000256" key="3">
    <source>
        <dbReference type="ARBA" id="ARBA00013017"/>
    </source>
</evidence>
<evidence type="ECO:0000256" key="10">
    <source>
        <dbReference type="ARBA" id="ARBA00038489"/>
    </source>
</evidence>
<accession>A0A9D1YY00</accession>
<comment type="catalytic activity">
    <reaction evidence="12">
        <text>a hydroperoxide + [thioredoxin]-dithiol = an alcohol + [thioredoxin]-disulfide + H2O</text>
        <dbReference type="Rhea" id="RHEA:62620"/>
        <dbReference type="Rhea" id="RHEA-COMP:10698"/>
        <dbReference type="Rhea" id="RHEA-COMP:10700"/>
        <dbReference type="ChEBI" id="CHEBI:15377"/>
        <dbReference type="ChEBI" id="CHEBI:29950"/>
        <dbReference type="ChEBI" id="CHEBI:30879"/>
        <dbReference type="ChEBI" id="CHEBI:35924"/>
        <dbReference type="ChEBI" id="CHEBI:50058"/>
        <dbReference type="EC" id="1.11.1.24"/>
    </reaction>
</comment>
<reference evidence="15" key="2">
    <citation type="submission" date="2021-04" db="EMBL/GenBank/DDBJ databases">
        <authorList>
            <person name="Gilroy R."/>
        </authorList>
    </citation>
    <scope>NUCLEOTIDE SEQUENCE</scope>
    <source>
        <strain evidence="15">ChiGjej1B1-98</strain>
    </source>
</reference>
<dbReference type="EC" id="1.11.1.24" evidence="3"/>
<dbReference type="EMBL" id="DXDC01000204">
    <property type="protein sequence ID" value="HIY65996.1"/>
    <property type="molecule type" value="Genomic_DNA"/>
</dbReference>
<dbReference type="GO" id="GO:0034599">
    <property type="term" value="P:cellular response to oxidative stress"/>
    <property type="evidence" value="ECO:0007669"/>
    <property type="project" value="TreeGrafter"/>
</dbReference>
<evidence type="ECO:0000313" key="16">
    <source>
        <dbReference type="Proteomes" id="UP000824005"/>
    </source>
</evidence>
<evidence type="ECO:0000256" key="6">
    <source>
        <dbReference type="ARBA" id="ARBA00023002"/>
    </source>
</evidence>
<dbReference type="GO" id="GO:0005737">
    <property type="term" value="C:cytoplasm"/>
    <property type="evidence" value="ECO:0007669"/>
    <property type="project" value="TreeGrafter"/>
</dbReference>
<name>A0A9D1YY00_9MICO</name>
<dbReference type="FunFam" id="3.40.30.10:FF:000007">
    <property type="entry name" value="Thioredoxin-dependent thiol peroxidase"/>
    <property type="match status" value="1"/>
</dbReference>
<dbReference type="PIRSF" id="PIRSF000239">
    <property type="entry name" value="AHPC"/>
    <property type="match status" value="1"/>
</dbReference>
<comment type="subunit">
    <text evidence="2">Monomer.</text>
</comment>
<dbReference type="SUPFAM" id="SSF52833">
    <property type="entry name" value="Thioredoxin-like"/>
    <property type="match status" value="1"/>
</dbReference>
<organism evidence="15 16">
    <name type="scientific">Candidatus Agrococcus pullicola</name>
    <dbReference type="NCBI Taxonomy" id="2838429"/>
    <lineage>
        <taxon>Bacteria</taxon>
        <taxon>Bacillati</taxon>
        <taxon>Actinomycetota</taxon>
        <taxon>Actinomycetes</taxon>
        <taxon>Micrococcales</taxon>
        <taxon>Microbacteriaceae</taxon>
        <taxon>Agrococcus</taxon>
    </lineage>
</organism>
<evidence type="ECO:0000256" key="13">
    <source>
        <dbReference type="PIRSR" id="PIRSR000239-1"/>
    </source>
</evidence>
<gene>
    <name evidence="15" type="primary">bcp</name>
    <name evidence="15" type="ORF">H9830_06940</name>
</gene>
<sequence length="157" mass="17436">MTALEPGMSAPDFTLQNQRGESVSLDDFAGKKLVLWFYPEALTPACQGQACDFRDHHASLRQSGYEVVGVSRDSVEKLAKAAAQDGITYDLLSDADRKVHEAYGVWGEKSMYGRTVIGVKRSTFVIDENGKIEHVFYNTRAKNHLAMLDKRLSFSAS</sequence>
<keyword evidence="4 15" id="KW-0575">Peroxidase</keyword>
<comment type="similarity">
    <text evidence="10">Belongs to the peroxiredoxin family. BCP/PrxQ subfamily.</text>
</comment>
<dbReference type="InterPro" id="IPR024706">
    <property type="entry name" value="Peroxiredoxin_AhpC-typ"/>
</dbReference>
<dbReference type="PANTHER" id="PTHR42801:SF4">
    <property type="entry name" value="AHPC_TSA FAMILY PROTEIN"/>
    <property type="match status" value="1"/>
</dbReference>
<evidence type="ECO:0000256" key="4">
    <source>
        <dbReference type="ARBA" id="ARBA00022559"/>
    </source>
</evidence>
<dbReference type="InterPro" id="IPR036249">
    <property type="entry name" value="Thioredoxin-like_sf"/>
</dbReference>
<evidence type="ECO:0000256" key="11">
    <source>
        <dbReference type="ARBA" id="ARBA00041373"/>
    </source>
</evidence>
<evidence type="ECO:0000313" key="15">
    <source>
        <dbReference type="EMBL" id="HIY65996.1"/>
    </source>
</evidence>
<evidence type="ECO:0000256" key="7">
    <source>
        <dbReference type="ARBA" id="ARBA00023157"/>
    </source>
</evidence>
<comment type="caution">
    <text evidence="15">The sequence shown here is derived from an EMBL/GenBank/DDBJ whole genome shotgun (WGS) entry which is preliminary data.</text>
</comment>
<keyword evidence="7" id="KW-1015">Disulfide bond</keyword>
<evidence type="ECO:0000256" key="2">
    <source>
        <dbReference type="ARBA" id="ARBA00011245"/>
    </source>
</evidence>
<dbReference type="GO" id="GO:0045454">
    <property type="term" value="P:cell redox homeostasis"/>
    <property type="evidence" value="ECO:0007669"/>
    <property type="project" value="TreeGrafter"/>
</dbReference>
<keyword evidence="8" id="KW-0676">Redox-active center</keyword>
<dbReference type="InterPro" id="IPR000866">
    <property type="entry name" value="AhpC/TSA"/>
</dbReference>
<keyword evidence="6" id="KW-0560">Oxidoreductase</keyword>
<evidence type="ECO:0000256" key="9">
    <source>
        <dbReference type="ARBA" id="ARBA00032824"/>
    </source>
</evidence>
<evidence type="ECO:0000256" key="1">
    <source>
        <dbReference type="ARBA" id="ARBA00003330"/>
    </source>
</evidence>
<reference evidence="15" key="1">
    <citation type="journal article" date="2021" name="PeerJ">
        <title>Extensive microbial diversity within the chicken gut microbiome revealed by metagenomics and culture.</title>
        <authorList>
            <person name="Gilroy R."/>
            <person name="Ravi A."/>
            <person name="Getino M."/>
            <person name="Pursley I."/>
            <person name="Horton D.L."/>
            <person name="Alikhan N.F."/>
            <person name="Baker D."/>
            <person name="Gharbi K."/>
            <person name="Hall N."/>
            <person name="Watson M."/>
            <person name="Adriaenssens E.M."/>
            <person name="Foster-Nyarko E."/>
            <person name="Jarju S."/>
            <person name="Secka A."/>
            <person name="Antonio M."/>
            <person name="Oren A."/>
            <person name="Chaudhuri R.R."/>
            <person name="La Ragione R."/>
            <person name="Hildebrand F."/>
            <person name="Pallen M.J."/>
        </authorList>
    </citation>
    <scope>NUCLEOTIDE SEQUENCE</scope>
    <source>
        <strain evidence="15">ChiGjej1B1-98</strain>
    </source>
</reference>
<evidence type="ECO:0000256" key="5">
    <source>
        <dbReference type="ARBA" id="ARBA00022862"/>
    </source>
</evidence>
<dbReference type="InterPro" id="IPR050924">
    <property type="entry name" value="Peroxiredoxin_BCP/PrxQ"/>
</dbReference>
<dbReference type="InterPro" id="IPR013766">
    <property type="entry name" value="Thioredoxin_domain"/>
</dbReference>
<dbReference type="Proteomes" id="UP000824005">
    <property type="component" value="Unassembled WGS sequence"/>
</dbReference>
<protein>
    <recommendedName>
        <fullName evidence="3">thioredoxin-dependent peroxiredoxin</fullName>
        <ecNumber evidence="3">1.11.1.24</ecNumber>
    </recommendedName>
    <alternativeName>
        <fullName evidence="11">Bacterioferritin comigratory protein</fullName>
    </alternativeName>
    <alternativeName>
        <fullName evidence="9">Thioredoxin peroxidase</fullName>
    </alternativeName>
</protein>